<dbReference type="EMBL" id="AEJC01000338">
    <property type="protein sequence ID" value="EKX64848.1"/>
    <property type="molecule type" value="Genomic_DNA"/>
</dbReference>
<reference evidence="1 2" key="1">
    <citation type="submission" date="2012-11" db="EMBL/GenBank/DDBJ databases">
        <authorList>
            <person name="Huguet-Tapia J.C."/>
            <person name="Durkin A.S."/>
            <person name="Pettis G.S."/>
            <person name="Badger J.H."/>
        </authorList>
    </citation>
    <scope>NUCLEOTIDE SEQUENCE [LARGE SCALE GENOMIC DNA]</scope>
    <source>
        <strain evidence="1 2">91-03</strain>
    </source>
</reference>
<sequence>MPNNQRSTHELTTAR</sequence>
<evidence type="ECO:0000313" key="2">
    <source>
        <dbReference type="Proteomes" id="UP000010411"/>
    </source>
</evidence>
<proteinExistence type="predicted"/>
<keyword evidence="2" id="KW-1185">Reference proteome</keyword>
<feature type="non-terminal residue" evidence="1">
    <location>
        <position position="15"/>
    </location>
</feature>
<accession>L1KWY1</accession>
<dbReference type="Proteomes" id="UP000010411">
    <property type="component" value="Unassembled WGS sequence"/>
</dbReference>
<protein>
    <submittedName>
        <fullName evidence="1">Uncharacterized protein</fullName>
    </submittedName>
</protein>
<comment type="caution">
    <text evidence="1">The sequence shown here is derived from an EMBL/GenBank/DDBJ whole genome shotgun (WGS) entry which is preliminary data.</text>
</comment>
<organism evidence="1 2">
    <name type="scientific">Streptomyces ipomoeae 91-03</name>
    <dbReference type="NCBI Taxonomy" id="698759"/>
    <lineage>
        <taxon>Bacteria</taxon>
        <taxon>Bacillati</taxon>
        <taxon>Actinomycetota</taxon>
        <taxon>Actinomycetes</taxon>
        <taxon>Kitasatosporales</taxon>
        <taxon>Streptomycetaceae</taxon>
        <taxon>Streptomyces</taxon>
    </lineage>
</organism>
<evidence type="ECO:0000313" key="1">
    <source>
        <dbReference type="EMBL" id="EKX64848.1"/>
    </source>
</evidence>
<name>L1KWY1_9ACTN</name>
<gene>
    <name evidence="1" type="ORF">STRIP9103_01871</name>
</gene>